<reference evidence="1" key="1">
    <citation type="journal article" date="2000" name="J. Bacteriol.">
        <title>Plasmid-located pathogenicity determinants of Serratia entomophila, the causal agent of amber disease of grass grub, show similarity to the insecticidal toxins of Photorhabdus luminescens.</title>
        <authorList>
            <person name="Hurst M.R."/>
            <person name="Glare T.R."/>
            <person name="Jackson T.A."/>
            <person name="Ronson C.W."/>
        </authorList>
    </citation>
    <scope>NUCLEOTIDE SEQUENCE</scope>
    <source>
        <strain evidence="1">A1MO2</strain>
        <plasmid evidence="1">pADAP</plasmid>
    </source>
</reference>
<dbReference type="EMBL" id="AF135182">
    <property type="protein sequence ID" value="AAT48333.1"/>
    <property type="molecule type" value="Genomic_DNA"/>
</dbReference>
<name>Q6HAE3_9GAMM</name>
<evidence type="ECO:0000313" key="1">
    <source>
        <dbReference type="EMBL" id="AAT48333.1"/>
    </source>
</evidence>
<geneLocation type="plasmid" evidence="1">
    <name>pADAP</name>
</geneLocation>
<reference evidence="1" key="4">
    <citation type="submission" date="2017-12" db="EMBL/GenBank/DDBJ databases">
        <authorList>
            <person name="Hurst M.R.H."/>
        </authorList>
    </citation>
    <scope>NUCLEOTIDE SEQUENCE</scope>
    <source>
        <strain evidence="1">A1MO2</strain>
        <plasmid evidence="1">pADAP</plasmid>
    </source>
</reference>
<proteinExistence type="predicted"/>
<protein>
    <submittedName>
        <fullName evidence="1">Sea22</fullName>
    </submittedName>
</protein>
<accession>Q6HAE3</accession>
<organism evidence="1">
    <name type="scientific">Serratia entomophila</name>
    <dbReference type="NCBI Taxonomy" id="42906"/>
    <lineage>
        <taxon>Bacteria</taxon>
        <taxon>Pseudomonadati</taxon>
        <taxon>Pseudomonadota</taxon>
        <taxon>Gammaproteobacteria</taxon>
        <taxon>Enterobacterales</taxon>
        <taxon>Yersiniaceae</taxon>
        <taxon>Serratia</taxon>
    </lineage>
</organism>
<reference evidence="1" key="2">
    <citation type="journal article" date="2003" name="Plasmid">
        <title>Peripheral sequences of the Serratia entomophila pADAP virulence-associated region.</title>
        <authorList>
            <person name="Hurst M.R."/>
            <person name="O'Callaghan M."/>
            <person name="Glare T.R."/>
        </authorList>
    </citation>
    <scope>NUCLEOTIDE SEQUENCE</scope>
    <source>
        <strain evidence="1">A1MO2</strain>
        <plasmid evidence="1">pADAP</plasmid>
    </source>
</reference>
<dbReference type="AlphaFoldDB" id="Q6HAE3"/>
<keyword evidence="1" id="KW-0614">Plasmid</keyword>
<reference evidence="1" key="3">
    <citation type="journal article" date="2004" name="J. Bacteriol.">
        <title>Cloning Serratia entomophila antifeeding genes--a putative defective prophage active against the grass grub Costelytra zealandica.</title>
        <authorList>
            <person name="Hurst M.R."/>
            <person name="Glare T.R."/>
            <person name="Jackson T.A."/>
        </authorList>
    </citation>
    <scope>NUCLEOTIDE SEQUENCE</scope>
    <source>
        <strain evidence="1">A1MO2</strain>
        <plasmid evidence="1">pADAP</plasmid>
    </source>
</reference>
<sequence>MLASGAIVFCQLVKSVRQPFYGVLARLSAGKRNRLPHKIHWYGSVPRKPFISTANPAHLGFSRTVIYRS</sequence>
<gene>
    <name evidence="1" type="primary">sea22</name>
</gene>